<evidence type="ECO:0000313" key="1">
    <source>
        <dbReference type="EMBL" id="GGI48970.1"/>
    </source>
</evidence>
<dbReference type="EMBL" id="BMDO01000001">
    <property type="protein sequence ID" value="GGI48970.1"/>
    <property type="molecule type" value="Genomic_DNA"/>
</dbReference>
<reference evidence="1" key="1">
    <citation type="journal article" date="2014" name="Int. J. Syst. Evol. Microbiol.">
        <title>Complete genome sequence of Corynebacterium casei LMG S-19264T (=DSM 44701T), isolated from a smear-ripened cheese.</title>
        <authorList>
            <consortium name="US DOE Joint Genome Institute (JGI-PGF)"/>
            <person name="Walter F."/>
            <person name="Albersmeier A."/>
            <person name="Kalinowski J."/>
            <person name="Ruckert C."/>
        </authorList>
    </citation>
    <scope>NUCLEOTIDE SEQUENCE</scope>
    <source>
        <strain evidence="1">CCM 8711</strain>
    </source>
</reference>
<proteinExistence type="predicted"/>
<gene>
    <name evidence="1" type="ORF">GCM10011425_01820</name>
</gene>
<keyword evidence="2" id="KW-1185">Reference proteome</keyword>
<dbReference type="AlphaFoldDB" id="A0A917J4G7"/>
<reference evidence="1" key="2">
    <citation type="submission" date="2020-09" db="EMBL/GenBank/DDBJ databases">
        <authorList>
            <person name="Sun Q."/>
            <person name="Sedlacek I."/>
        </authorList>
    </citation>
    <scope>NUCLEOTIDE SEQUENCE</scope>
    <source>
        <strain evidence="1">CCM 8711</strain>
    </source>
</reference>
<organism evidence="1 2">
    <name type="scientific">Mucilaginibacter galii</name>
    <dbReference type="NCBI Taxonomy" id="2005073"/>
    <lineage>
        <taxon>Bacteria</taxon>
        <taxon>Pseudomonadati</taxon>
        <taxon>Bacteroidota</taxon>
        <taxon>Sphingobacteriia</taxon>
        <taxon>Sphingobacteriales</taxon>
        <taxon>Sphingobacteriaceae</taxon>
        <taxon>Mucilaginibacter</taxon>
    </lineage>
</organism>
<dbReference type="Proteomes" id="UP000662074">
    <property type="component" value="Unassembled WGS sequence"/>
</dbReference>
<evidence type="ECO:0008006" key="3">
    <source>
        <dbReference type="Google" id="ProtNLM"/>
    </source>
</evidence>
<dbReference type="RefSeq" id="WP_188412931.1">
    <property type="nucleotide sequence ID" value="NZ_BMDO01000001.1"/>
</dbReference>
<protein>
    <recommendedName>
        <fullName evidence="3">DUF5655 domain-containing protein</fullName>
    </recommendedName>
</protein>
<sequence length="126" mass="14517">MQYSANPADDIGIKAFLNGKSAYTLALFHHFIEEYQTIGNVVPHPTKTMIALGNPDKRIAWVTQLGKNFIHIVFPFKQLYPDNLCFKKMAQVPGSNQFNHHFRMCYVEDVNEEVLAFMKLAYYGEQ</sequence>
<name>A0A917J4G7_9SPHI</name>
<evidence type="ECO:0000313" key="2">
    <source>
        <dbReference type="Proteomes" id="UP000662074"/>
    </source>
</evidence>
<comment type="caution">
    <text evidence="1">The sequence shown here is derived from an EMBL/GenBank/DDBJ whole genome shotgun (WGS) entry which is preliminary data.</text>
</comment>
<accession>A0A917J4G7</accession>